<dbReference type="GO" id="GO:0030870">
    <property type="term" value="C:Mre11 complex"/>
    <property type="evidence" value="ECO:0007669"/>
    <property type="project" value="InterPro"/>
</dbReference>
<dbReference type="InterPro" id="IPR000253">
    <property type="entry name" value="FHA_dom"/>
</dbReference>
<dbReference type="GO" id="GO:0000724">
    <property type="term" value="P:double-strand break repair via homologous recombination"/>
    <property type="evidence" value="ECO:0007669"/>
    <property type="project" value="TreeGrafter"/>
</dbReference>
<dbReference type="GO" id="GO:0007095">
    <property type="term" value="P:mitotic G2 DNA damage checkpoint signaling"/>
    <property type="evidence" value="ECO:0007669"/>
    <property type="project" value="InterPro"/>
</dbReference>
<dbReference type="GO" id="GO:0005694">
    <property type="term" value="C:chromosome"/>
    <property type="evidence" value="ECO:0007669"/>
    <property type="project" value="UniProtKB-SubCell"/>
</dbReference>
<dbReference type="PANTHER" id="PTHR12162">
    <property type="entry name" value="NIBRIN-RELATED"/>
    <property type="match status" value="1"/>
</dbReference>
<dbReference type="InterPro" id="IPR043014">
    <property type="entry name" value="Nibrin_BRCT2_sf"/>
</dbReference>
<evidence type="ECO:0000313" key="9">
    <source>
        <dbReference type="EMBL" id="EGD83642.1"/>
    </source>
</evidence>
<comment type="subcellular location">
    <subcellularLocation>
        <location evidence="2">Chromosome</location>
    </subcellularLocation>
    <subcellularLocation>
        <location evidence="1">Nucleus</location>
    </subcellularLocation>
</comment>
<dbReference type="InterPro" id="IPR040227">
    <property type="entry name" value="Nibrin-rel"/>
</dbReference>
<dbReference type="GeneID" id="16075726"/>
<dbReference type="KEGG" id="sre:PTSG_04249"/>
<feature type="domain" description="FHA" evidence="8">
    <location>
        <begin position="34"/>
        <end position="94"/>
    </location>
</feature>
<evidence type="ECO:0000256" key="6">
    <source>
        <dbReference type="ARBA" id="ARBA00023242"/>
    </source>
</evidence>
<dbReference type="RefSeq" id="XP_004995146.1">
    <property type="nucleotide sequence ID" value="XM_004995089.1"/>
</dbReference>
<dbReference type="Gene3D" id="3.40.50.10980">
    <property type="entry name" value="Nibrin, BRCT2 domain"/>
    <property type="match status" value="1"/>
</dbReference>
<dbReference type="AlphaFoldDB" id="F2U710"/>
<proteinExistence type="inferred from homology"/>
<dbReference type="OrthoDB" id="552194at2759"/>
<dbReference type="PANTHER" id="PTHR12162:SF0">
    <property type="entry name" value="NIBRIN"/>
    <property type="match status" value="1"/>
</dbReference>
<evidence type="ECO:0000256" key="1">
    <source>
        <dbReference type="ARBA" id="ARBA00004123"/>
    </source>
</evidence>
<accession>F2U710</accession>
<dbReference type="STRING" id="946362.F2U710"/>
<evidence type="ECO:0000256" key="2">
    <source>
        <dbReference type="ARBA" id="ARBA00004286"/>
    </source>
</evidence>
<comment type="similarity">
    <text evidence="7">Belongs to the Nibrin family.</text>
</comment>
<dbReference type="Pfam" id="PF00498">
    <property type="entry name" value="FHA"/>
    <property type="match status" value="1"/>
</dbReference>
<evidence type="ECO:0000259" key="8">
    <source>
        <dbReference type="PROSITE" id="PS50006"/>
    </source>
</evidence>
<evidence type="ECO:0000256" key="4">
    <source>
        <dbReference type="ARBA" id="ARBA00022763"/>
    </source>
</evidence>
<evidence type="ECO:0000256" key="7">
    <source>
        <dbReference type="ARBA" id="ARBA00044757"/>
    </source>
</evidence>
<sequence length="442" mass="48747">MWQLRVQTPGKPAIVCPLVVQDEDSEATTYLITRKLKKHKERKSIVVSDVSVSRQHAEIRVQRCSGTVGQNERPDVFFTDKGSKCGSFQDGERLEPEREYLVDEYSTLELGANHTTVALEWHPLVFVGSSLPSKESQVQVQTAISKIGARLERAWVSDATHLIMLDIKATPKLILALVATKPIVSPDFLTAFTRLKTPTSPLPKAENFLPPLKDRAIPPNTSFQPDERRKALFQGKRFAFLSVDQYKKLYELVVAASGLPVLYTNEEQARAVQTDGKGHTRPDVLVVRIHKSLITAANKEWVESVKSDLRSAGLRTVNEQEITYAILQVSTNIMCNPNTSPAEVLESQSQSLGVPPSVKKHVEAALATARRAAQARSVTAAIAAPTAATGNDDGDGMPAMKRSKHEELEHEHSCHLFAVAANVTTTTHVKKKTTTTIRQPWG</sequence>
<dbReference type="GO" id="GO:0003684">
    <property type="term" value="F:damaged DNA binding"/>
    <property type="evidence" value="ECO:0007669"/>
    <property type="project" value="TreeGrafter"/>
</dbReference>
<keyword evidence="4" id="KW-0227">DNA damage</keyword>
<dbReference type="SUPFAM" id="SSF49879">
    <property type="entry name" value="SMAD/FHA domain"/>
    <property type="match status" value="1"/>
</dbReference>
<reference evidence="9" key="1">
    <citation type="submission" date="2009-08" db="EMBL/GenBank/DDBJ databases">
        <title>Annotation of Salpingoeca rosetta.</title>
        <authorList>
            <consortium name="The Broad Institute Genome Sequencing Platform"/>
            <person name="Russ C."/>
            <person name="Cuomo C."/>
            <person name="Burger G."/>
            <person name="Gray M.W."/>
            <person name="Holland P.W.H."/>
            <person name="King N."/>
            <person name="Lang F.B.F."/>
            <person name="Roger A.J."/>
            <person name="Ruiz-Trillo I."/>
            <person name="Young S.K."/>
            <person name="Zeng Q."/>
            <person name="Gargeya S."/>
            <person name="Alvarado L."/>
            <person name="Berlin A."/>
            <person name="Chapman S.B."/>
            <person name="Chen Z."/>
            <person name="Freedman E."/>
            <person name="Gellesch M."/>
            <person name="Goldberg J."/>
            <person name="Griggs A."/>
            <person name="Gujja S."/>
            <person name="Heilman E."/>
            <person name="Heiman D."/>
            <person name="Howarth C."/>
            <person name="Mehta T."/>
            <person name="Neiman D."/>
            <person name="Pearson M."/>
            <person name="Roberts A."/>
            <person name="Saif S."/>
            <person name="Shea T."/>
            <person name="Shenoy N."/>
            <person name="Sisk P."/>
            <person name="Stolte C."/>
            <person name="Sykes S."/>
            <person name="White J."/>
            <person name="Yandava C."/>
            <person name="Haas B."/>
            <person name="Nusbaum C."/>
            <person name="Birren B."/>
        </authorList>
    </citation>
    <scope>NUCLEOTIDE SEQUENCE [LARGE SCALE GENOMIC DNA]</scope>
    <source>
        <strain evidence="9">ATCC 50818</strain>
    </source>
</reference>
<dbReference type="Gene3D" id="3.40.50.10190">
    <property type="entry name" value="BRCT domain"/>
    <property type="match status" value="1"/>
</dbReference>
<dbReference type="InterPro" id="IPR036420">
    <property type="entry name" value="BRCT_dom_sf"/>
</dbReference>
<dbReference type="EMBL" id="GL832963">
    <property type="protein sequence ID" value="EGD83642.1"/>
    <property type="molecule type" value="Genomic_DNA"/>
</dbReference>
<dbReference type="InParanoid" id="F2U710"/>
<protein>
    <recommendedName>
        <fullName evidence="8">FHA domain-containing protein</fullName>
    </recommendedName>
</protein>
<keyword evidence="10" id="KW-1185">Reference proteome</keyword>
<organism evidence="10">
    <name type="scientific">Salpingoeca rosetta (strain ATCC 50818 / BSB-021)</name>
    <dbReference type="NCBI Taxonomy" id="946362"/>
    <lineage>
        <taxon>Eukaryota</taxon>
        <taxon>Choanoflagellata</taxon>
        <taxon>Craspedida</taxon>
        <taxon>Salpingoecidae</taxon>
        <taxon>Salpingoeca</taxon>
    </lineage>
</organism>
<keyword evidence="3" id="KW-0158">Chromosome</keyword>
<dbReference type="CDD" id="cd17741">
    <property type="entry name" value="BRCT_nibrin"/>
    <property type="match status" value="1"/>
</dbReference>
<dbReference type="Pfam" id="PF16508">
    <property type="entry name" value="NIBRIN_BRCT_II"/>
    <property type="match status" value="1"/>
</dbReference>
<evidence type="ECO:0000256" key="3">
    <source>
        <dbReference type="ARBA" id="ARBA00022454"/>
    </source>
</evidence>
<evidence type="ECO:0000256" key="5">
    <source>
        <dbReference type="ARBA" id="ARBA00023204"/>
    </source>
</evidence>
<dbReference type="Gene3D" id="2.60.200.20">
    <property type="match status" value="1"/>
</dbReference>
<dbReference type="SUPFAM" id="SSF52113">
    <property type="entry name" value="BRCT domain"/>
    <property type="match status" value="1"/>
</dbReference>
<dbReference type="PROSITE" id="PS50006">
    <property type="entry name" value="FHA_DOMAIN"/>
    <property type="match status" value="1"/>
</dbReference>
<evidence type="ECO:0000313" key="10">
    <source>
        <dbReference type="Proteomes" id="UP000007799"/>
    </source>
</evidence>
<keyword evidence="6" id="KW-0539">Nucleus</keyword>
<dbReference type="eggNOG" id="ENOG502QQ7Y">
    <property type="taxonomic scope" value="Eukaryota"/>
</dbReference>
<keyword evidence="5" id="KW-0234">DNA repair</keyword>
<dbReference type="Proteomes" id="UP000007799">
    <property type="component" value="Unassembled WGS sequence"/>
</dbReference>
<dbReference type="InterPro" id="IPR008984">
    <property type="entry name" value="SMAD_FHA_dom_sf"/>
</dbReference>
<name>F2U710_SALR5</name>
<dbReference type="OMA" id="WQDDITH"/>
<gene>
    <name evidence="9" type="ORF">PTSG_04249</name>
</gene>
<dbReference type="InterPro" id="IPR032429">
    <property type="entry name" value="Nibrin_BRCT2"/>
</dbReference>